<reference evidence="4 5" key="1">
    <citation type="submission" date="2016-10" db="EMBL/GenBank/DDBJ databases">
        <title>Comparative genome analysis of multiple Pseudomonas spp. focuses on biocontrol and plant growth promoting traits.</title>
        <authorList>
            <person name="Tao X.-Y."/>
            <person name="Taylor C.G."/>
        </authorList>
    </citation>
    <scope>NUCLEOTIDE SEQUENCE [LARGE SCALE GENOMIC DNA]</scope>
    <source>
        <strain evidence="4 5">29G9</strain>
    </source>
</reference>
<dbReference type="Gene3D" id="2.130.10.10">
    <property type="entry name" value="YVTN repeat-like/Quinoprotein amine dehydrogenase"/>
    <property type="match status" value="1"/>
</dbReference>
<proteinExistence type="predicted"/>
<dbReference type="PANTHER" id="PTHR47199:SF2">
    <property type="entry name" value="PHOTOSYSTEM II STABILITY_ASSEMBLY FACTOR HCF136, CHLOROPLASTIC"/>
    <property type="match status" value="1"/>
</dbReference>
<protein>
    <recommendedName>
        <fullName evidence="3">Photosynthesis system II assembly factor Ycf48/Hcf136-like domain-containing protein</fullName>
    </recommendedName>
</protein>
<dbReference type="Pfam" id="PF14870">
    <property type="entry name" value="PSII_BNR"/>
    <property type="match status" value="1"/>
</dbReference>
<dbReference type="EMBL" id="MOAY01000081">
    <property type="protein sequence ID" value="ROM33928.1"/>
    <property type="molecule type" value="Genomic_DNA"/>
</dbReference>
<dbReference type="AlphaFoldDB" id="A0A423ERH9"/>
<name>A0A423ERH9_9PSED</name>
<comment type="caution">
    <text evidence="4">The sequence shown here is derived from an EMBL/GenBank/DDBJ whole genome shotgun (WGS) entry which is preliminary data.</text>
</comment>
<keyword evidence="2" id="KW-0604">Photosystem II</keyword>
<accession>A0A423ERH9</accession>
<sequence length="355" mass="38621">MSPVRLVCVFLITIFFMSESWSGREKFIDPLDVAAAKSAFASKKDLVGITRAGDRLVAVGQLGHIVFSDDSGARWDQATVPVSTDLVAVYFPSAAQGWAVGHDGVVLHSADRGSSWQQQMSGRQLMDVAKKYYDSHPATNDDDASQRQQFMAQFDATAPAFTFLDIWFRNDNEGYAIGAFNLIFKTMDGGKNWTPWFDRTENPRGYHLYSIQGDASGVYIVGELGLIMRLDESTQRFISLQSPYEGSFFGVMVRGDHVIAYGLRGNAFVSANAGKSWQKLNNPSDESITGGAWLSNGDALLISQSGELLRSVPSNLSLSRLPQGKGFPSNAAVVTEGDKALAVVGPVGVEQLQLN</sequence>
<gene>
    <name evidence="4" type="ORF">BK648_24520</name>
</gene>
<dbReference type="SUPFAM" id="SSF110296">
    <property type="entry name" value="Oligoxyloglucan reducing end-specific cellobiohydrolase"/>
    <property type="match status" value="1"/>
</dbReference>
<feature type="domain" description="Photosynthesis system II assembly factor Ycf48/Hcf136-like" evidence="3">
    <location>
        <begin position="162"/>
        <end position="307"/>
    </location>
</feature>
<dbReference type="Proteomes" id="UP000284656">
    <property type="component" value="Unassembled WGS sequence"/>
</dbReference>
<evidence type="ECO:0000313" key="5">
    <source>
        <dbReference type="Proteomes" id="UP000284656"/>
    </source>
</evidence>
<evidence type="ECO:0000313" key="4">
    <source>
        <dbReference type="EMBL" id="ROM33928.1"/>
    </source>
</evidence>
<dbReference type="PANTHER" id="PTHR47199">
    <property type="entry name" value="PHOTOSYSTEM II STABILITY/ASSEMBLY FACTOR HCF136, CHLOROPLASTIC"/>
    <property type="match status" value="1"/>
</dbReference>
<organism evidence="4 5">
    <name type="scientific">Pseudomonas poae</name>
    <dbReference type="NCBI Taxonomy" id="200451"/>
    <lineage>
        <taxon>Bacteria</taxon>
        <taxon>Pseudomonadati</taxon>
        <taxon>Pseudomonadota</taxon>
        <taxon>Gammaproteobacteria</taxon>
        <taxon>Pseudomonadales</taxon>
        <taxon>Pseudomonadaceae</taxon>
        <taxon>Pseudomonas</taxon>
    </lineage>
</organism>
<evidence type="ECO:0000256" key="1">
    <source>
        <dbReference type="ARBA" id="ARBA00022531"/>
    </source>
</evidence>
<evidence type="ECO:0000256" key="2">
    <source>
        <dbReference type="ARBA" id="ARBA00023276"/>
    </source>
</evidence>
<dbReference type="InterPro" id="IPR015943">
    <property type="entry name" value="WD40/YVTN_repeat-like_dom_sf"/>
</dbReference>
<evidence type="ECO:0000259" key="3">
    <source>
        <dbReference type="Pfam" id="PF14870"/>
    </source>
</evidence>
<dbReference type="GO" id="GO:0009523">
    <property type="term" value="C:photosystem II"/>
    <property type="evidence" value="ECO:0007669"/>
    <property type="project" value="UniProtKB-KW"/>
</dbReference>
<dbReference type="GO" id="GO:0015979">
    <property type="term" value="P:photosynthesis"/>
    <property type="evidence" value="ECO:0007669"/>
    <property type="project" value="UniProtKB-KW"/>
</dbReference>
<dbReference type="InterPro" id="IPR028203">
    <property type="entry name" value="PSII_CF48-like_dom"/>
</dbReference>
<keyword evidence="1" id="KW-0602">Photosynthesis</keyword>